<name>A0A1H3DIR6_THIRO</name>
<dbReference type="RefSeq" id="WP_175534784.1">
    <property type="nucleotide sequence ID" value="NZ_FNNZ01000050.1"/>
</dbReference>
<dbReference type="EMBL" id="FNNZ01000050">
    <property type="protein sequence ID" value="SDX66281.1"/>
    <property type="molecule type" value="Genomic_DNA"/>
</dbReference>
<evidence type="ECO:0000313" key="3">
    <source>
        <dbReference type="Proteomes" id="UP000198816"/>
    </source>
</evidence>
<gene>
    <name evidence="2" type="ORF">SAMN05421783_15016</name>
</gene>
<dbReference type="AlphaFoldDB" id="A0A1H3DIR6"/>
<dbReference type="Proteomes" id="UP000198816">
    <property type="component" value="Unassembled WGS sequence"/>
</dbReference>
<evidence type="ECO:0000313" key="2">
    <source>
        <dbReference type="EMBL" id="SDX66281.1"/>
    </source>
</evidence>
<accession>A0A1H3DIR6</accession>
<reference evidence="3" key="1">
    <citation type="submission" date="2016-10" db="EMBL/GenBank/DDBJ databases">
        <authorList>
            <person name="Varghese N."/>
            <person name="Submissions S."/>
        </authorList>
    </citation>
    <scope>NUCLEOTIDE SEQUENCE [LARGE SCALE GENOMIC DNA]</scope>
    <source>
        <strain evidence="3">DSM 217</strain>
    </source>
</reference>
<organism evidence="2 3">
    <name type="scientific">Thiocapsa roseopersicina</name>
    <dbReference type="NCBI Taxonomy" id="1058"/>
    <lineage>
        <taxon>Bacteria</taxon>
        <taxon>Pseudomonadati</taxon>
        <taxon>Pseudomonadota</taxon>
        <taxon>Gammaproteobacteria</taxon>
        <taxon>Chromatiales</taxon>
        <taxon>Chromatiaceae</taxon>
        <taxon>Thiocapsa</taxon>
    </lineage>
</organism>
<proteinExistence type="predicted"/>
<keyword evidence="3" id="KW-1185">Reference proteome</keyword>
<sequence length="74" mass="8263">MAPERAAAEIQTRSIDEMTGVQAPERAAPTLPMRRGRAERGEFEDIRHGTLTLIASFDVATHRHLIMDLNIHVS</sequence>
<evidence type="ECO:0000256" key="1">
    <source>
        <dbReference type="SAM" id="MobiDB-lite"/>
    </source>
</evidence>
<feature type="region of interest" description="Disordered" evidence="1">
    <location>
        <begin position="19"/>
        <end position="41"/>
    </location>
</feature>
<protein>
    <submittedName>
        <fullName evidence="2">Putative transposase</fullName>
    </submittedName>
</protein>